<accession>A0A1G2JA59</accession>
<dbReference type="NCBIfam" id="TIGR00277">
    <property type="entry name" value="HDIG"/>
    <property type="match status" value="1"/>
</dbReference>
<reference evidence="2 3" key="1">
    <citation type="journal article" date="2016" name="Nat. Commun.">
        <title>Thousands of microbial genomes shed light on interconnected biogeochemical processes in an aquifer system.</title>
        <authorList>
            <person name="Anantharaman K."/>
            <person name="Brown C.T."/>
            <person name="Hug L.A."/>
            <person name="Sharon I."/>
            <person name="Castelle C.J."/>
            <person name="Probst A.J."/>
            <person name="Thomas B.C."/>
            <person name="Singh A."/>
            <person name="Wilkins M.J."/>
            <person name="Karaoz U."/>
            <person name="Brodie E.L."/>
            <person name="Williams K.H."/>
            <person name="Hubbard S.S."/>
            <person name="Banfield J.F."/>
        </authorList>
    </citation>
    <scope>NUCLEOTIDE SEQUENCE [LARGE SCALE GENOMIC DNA]</scope>
</reference>
<name>A0A1G2JA59_9BACT</name>
<evidence type="ECO:0000313" key="3">
    <source>
        <dbReference type="Proteomes" id="UP000177751"/>
    </source>
</evidence>
<comment type="caution">
    <text evidence="2">The sequence shown here is derived from an EMBL/GenBank/DDBJ whole genome shotgun (WGS) entry which is preliminary data.</text>
</comment>
<sequence length="198" mass="22303">MEVLIKKIQNAVRDVCIGSKFYRHTIWPHALGVAKSAKDFAETLGADLFVAQVGGLLHDIGAAKFGKDDHHITGVQLASPILLQCACPLEFIGVILSCIYSHRGSQNIPFQTQEAMCVAAADAKDHFDYVDELWLSHMRDLNTPTLFIFQELSDKLERDWKKTDPQIKVMLDGIYDRAKQRLVGIADGCIKPRERFYE</sequence>
<gene>
    <name evidence="2" type="ORF">A2401_02925</name>
</gene>
<feature type="domain" description="HD/PDEase" evidence="1">
    <location>
        <begin position="22"/>
        <end position="136"/>
    </location>
</feature>
<dbReference type="InterPro" id="IPR003607">
    <property type="entry name" value="HD/PDEase_dom"/>
</dbReference>
<dbReference type="SUPFAM" id="SSF109604">
    <property type="entry name" value="HD-domain/PDEase-like"/>
    <property type="match status" value="1"/>
</dbReference>
<dbReference type="Gene3D" id="1.10.3210.10">
    <property type="entry name" value="Hypothetical protein af1432"/>
    <property type="match status" value="1"/>
</dbReference>
<dbReference type="CDD" id="cd00077">
    <property type="entry name" value="HDc"/>
    <property type="match status" value="1"/>
</dbReference>
<evidence type="ECO:0000313" key="2">
    <source>
        <dbReference type="EMBL" id="OGZ83954.1"/>
    </source>
</evidence>
<evidence type="ECO:0000259" key="1">
    <source>
        <dbReference type="SMART" id="SM00471"/>
    </source>
</evidence>
<protein>
    <recommendedName>
        <fullName evidence="1">HD/PDEase domain-containing protein</fullName>
    </recommendedName>
</protein>
<organism evidence="2 3">
    <name type="scientific">Candidatus Staskawiczbacteria bacterium RIFOXYC1_FULL_38_18</name>
    <dbReference type="NCBI Taxonomy" id="1802229"/>
    <lineage>
        <taxon>Bacteria</taxon>
        <taxon>Candidatus Staskawicziibacteriota</taxon>
    </lineage>
</organism>
<dbReference type="STRING" id="1802229.A2401_02925"/>
<dbReference type="AlphaFoldDB" id="A0A1G2JA59"/>
<proteinExistence type="predicted"/>
<dbReference type="InterPro" id="IPR006674">
    <property type="entry name" value="HD_domain"/>
</dbReference>
<dbReference type="EMBL" id="MHPP01000025">
    <property type="protein sequence ID" value="OGZ83954.1"/>
    <property type="molecule type" value="Genomic_DNA"/>
</dbReference>
<dbReference type="InterPro" id="IPR006675">
    <property type="entry name" value="HDIG_dom"/>
</dbReference>
<dbReference type="Pfam" id="PF01966">
    <property type="entry name" value="HD"/>
    <property type="match status" value="1"/>
</dbReference>
<dbReference type="SMART" id="SM00471">
    <property type="entry name" value="HDc"/>
    <property type="match status" value="1"/>
</dbReference>
<dbReference type="Proteomes" id="UP000177751">
    <property type="component" value="Unassembled WGS sequence"/>
</dbReference>